<dbReference type="CDD" id="cd00267">
    <property type="entry name" value="ABC_ATPase"/>
    <property type="match status" value="1"/>
</dbReference>
<dbReference type="Pfam" id="PF13476">
    <property type="entry name" value="AAA_23"/>
    <property type="match status" value="1"/>
</dbReference>
<gene>
    <name evidence="2" type="ORF">pEaSNUABM5_00280</name>
</gene>
<sequence length="280" mass="31997">MLNKISFGAALPYMEIRHDKNPKRSLVLTNKSFEFEPGLNMLVGANGSGKSTLLEAIAKRFLCFNFGTPNLDKETFGYMSELWEKDEEWSWRDEKFLPYVDVVAEPIPYTMYASPEFTPMGQPNRAYAMCYGLGKIATEYYDKVDSHSSGQGMSNVLASMFEILRGAERPIGRRQVEKHEWRDERDSGKKQVNWLDQNILPKSDAPVTLLLDEPERALDLNAQLKFWADLTEFSKQPNVQIIIATHSIIPMFMPDIKVNYVEMTDGYADSLTQGVRKLSK</sequence>
<evidence type="ECO:0000259" key="1">
    <source>
        <dbReference type="SMART" id="SM00382"/>
    </source>
</evidence>
<dbReference type="GO" id="GO:0006302">
    <property type="term" value="P:double-strand break repair"/>
    <property type="evidence" value="ECO:0007669"/>
    <property type="project" value="InterPro"/>
</dbReference>
<dbReference type="EMBL" id="MW366843">
    <property type="protein sequence ID" value="QQO90422.1"/>
    <property type="molecule type" value="Genomic_DNA"/>
</dbReference>
<dbReference type="InterPro" id="IPR027417">
    <property type="entry name" value="P-loop_NTPase"/>
</dbReference>
<dbReference type="InterPro" id="IPR038729">
    <property type="entry name" value="Rad50/SbcC_AAA"/>
</dbReference>
<evidence type="ECO:0000313" key="2">
    <source>
        <dbReference type="EMBL" id="QQO90422.1"/>
    </source>
</evidence>
<organism evidence="2 3">
    <name type="scientific">Erwinia phage pEa_SNUABM_5</name>
    <dbReference type="NCBI Taxonomy" id="2797313"/>
    <lineage>
        <taxon>Viruses</taxon>
        <taxon>Duplodnaviria</taxon>
        <taxon>Heunggongvirae</taxon>
        <taxon>Uroviricota</taxon>
        <taxon>Caudoviricetes</taxon>
        <taxon>Rivsvirus</taxon>
        <taxon>Rivsvirus SNUABM5</taxon>
    </lineage>
</organism>
<dbReference type="Gene3D" id="3.40.50.300">
    <property type="entry name" value="P-loop containing nucleotide triphosphate hydrolases"/>
    <property type="match status" value="2"/>
</dbReference>
<evidence type="ECO:0000313" key="3">
    <source>
        <dbReference type="Proteomes" id="UP000596123"/>
    </source>
</evidence>
<dbReference type="Proteomes" id="UP000596123">
    <property type="component" value="Segment"/>
</dbReference>
<dbReference type="PANTHER" id="PTHR43581:SF4">
    <property type="entry name" value="ATP_GTP PHOSPHATASE"/>
    <property type="match status" value="1"/>
</dbReference>
<keyword evidence="3" id="KW-1185">Reference proteome</keyword>
<dbReference type="SUPFAM" id="SSF52540">
    <property type="entry name" value="P-loop containing nucleoside triphosphate hydrolases"/>
    <property type="match status" value="1"/>
</dbReference>
<name>A0A7T8IW56_9CAUD</name>
<dbReference type="GO" id="GO:0016887">
    <property type="term" value="F:ATP hydrolysis activity"/>
    <property type="evidence" value="ECO:0007669"/>
    <property type="project" value="InterPro"/>
</dbReference>
<protein>
    <submittedName>
        <fullName evidence="2">Putative ABC transporter ATP binding protein</fullName>
    </submittedName>
</protein>
<dbReference type="InterPro" id="IPR003593">
    <property type="entry name" value="AAA+_ATPase"/>
</dbReference>
<dbReference type="InterPro" id="IPR051396">
    <property type="entry name" value="Bact_Antivir_Def_Nuclease"/>
</dbReference>
<reference evidence="2 3" key="1">
    <citation type="submission" date="2020-12" db="EMBL/GenBank/DDBJ databases">
        <title>Complete genome sequence of Erwinia phage pEa_SNUABM_5.</title>
        <authorList>
            <person name="Kim S.G."/>
            <person name="Lee S.B."/>
            <person name="Kwon J."/>
            <person name="Park S.C."/>
        </authorList>
    </citation>
    <scope>NUCLEOTIDE SEQUENCE [LARGE SCALE GENOMIC DNA]</scope>
</reference>
<dbReference type="PANTHER" id="PTHR43581">
    <property type="entry name" value="ATP/GTP PHOSPHATASE"/>
    <property type="match status" value="1"/>
</dbReference>
<proteinExistence type="predicted"/>
<accession>A0A7T8IW56</accession>
<dbReference type="SMART" id="SM00382">
    <property type="entry name" value="AAA"/>
    <property type="match status" value="1"/>
</dbReference>
<feature type="domain" description="AAA+ ATPase" evidence="1">
    <location>
        <begin position="36"/>
        <end position="264"/>
    </location>
</feature>